<reference evidence="1 2" key="1">
    <citation type="submission" date="2021-06" db="EMBL/GenBank/DDBJ databases">
        <authorList>
            <person name="Kallberg Y."/>
            <person name="Tangrot J."/>
            <person name="Rosling A."/>
        </authorList>
    </citation>
    <scope>NUCLEOTIDE SEQUENCE [LARGE SCALE GENOMIC DNA]</scope>
    <source>
        <strain evidence="1 2">120-4 pot B 10/14</strain>
    </source>
</reference>
<evidence type="ECO:0000313" key="1">
    <source>
        <dbReference type="EMBL" id="CAG8837193.1"/>
    </source>
</evidence>
<protein>
    <submittedName>
        <fullName evidence="1">38471_t:CDS:1</fullName>
    </submittedName>
</protein>
<dbReference type="EMBL" id="CAJVQB010055291">
    <property type="protein sequence ID" value="CAG8837193.1"/>
    <property type="molecule type" value="Genomic_DNA"/>
</dbReference>
<evidence type="ECO:0000313" key="2">
    <source>
        <dbReference type="Proteomes" id="UP000789901"/>
    </source>
</evidence>
<accession>A0ABN7WP39</accession>
<keyword evidence="2" id="KW-1185">Reference proteome</keyword>
<dbReference type="Proteomes" id="UP000789901">
    <property type="component" value="Unassembled WGS sequence"/>
</dbReference>
<gene>
    <name evidence="1" type="ORF">GMARGA_LOCUS33385</name>
</gene>
<name>A0ABN7WP39_GIGMA</name>
<feature type="non-terminal residue" evidence="1">
    <location>
        <position position="112"/>
    </location>
</feature>
<comment type="caution">
    <text evidence="1">The sequence shown here is derived from an EMBL/GenBank/DDBJ whole genome shotgun (WGS) entry which is preliminary data.</text>
</comment>
<sequence length="112" mass="12832">MVADSIRYKLNEYWSLLDEKITIAAILDPSPKLKTFPPGEKRTAAIANLRQEMVHYKSLTSEVNTNLTTSKNKKAYFESFFAEEQETEQPPEEELDLYLALPICKNDSGNKM</sequence>
<proteinExistence type="predicted"/>
<organism evidence="1 2">
    <name type="scientific">Gigaspora margarita</name>
    <dbReference type="NCBI Taxonomy" id="4874"/>
    <lineage>
        <taxon>Eukaryota</taxon>
        <taxon>Fungi</taxon>
        <taxon>Fungi incertae sedis</taxon>
        <taxon>Mucoromycota</taxon>
        <taxon>Glomeromycotina</taxon>
        <taxon>Glomeromycetes</taxon>
        <taxon>Diversisporales</taxon>
        <taxon>Gigasporaceae</taxon>
        <taxon>Gigaspora</taxon>
    </lineage>
</organism>
<feature type="non-terminal residue" evidence="1">
    <location>
        <position position="1"/>
    </location>
</feature>